<dbReference type="EMBL" id="JASDAP010000002">
    <property type="protein sequence ID" value="KAK1906072.1"/>
    <property type="molecule type" value="Genomic_DNA"/>
</dbReference>
<name>A0AAD9CPR1_DISEL</name>
<proteinExistence type="predicted"/>
<sequence>MDRFTFVIGKKRGRVDDVGGDPHTPNSSNGNANVVEDIVMPNMEDNEDKEDDEEEEENKGHFSTMGQQVISKRVSPMPGVETGEKEQRNWPNTT</sequence>
<comment type="caution">
    <text evidence="2">The sequence shown here is derived from an EMBL/GenBank/DDBJ whole genome shotgun (WGS) entry which is preliminary data.</text>
</comment>
<protein>
    <submittedName>
        <fullName evidence="2">Single-stranded DNA-binding protein</fullName>
    </submittedName>
</protein>
<feature type="compositionally biased region" description="Acidic residues" evidence="1">
    <location>
        <begin position="44"/>
        <end position="57"/>
    </location>
</feature>
<evidence type="ECO:0000313" key="2">
    <source>
        <dbReference type="EMBL" id="KAK1906072.1"/>
    </source>
</evidence>
<accession>A0AAD9CPR1</accession>
<organism evidence="2 3">
    <name type="scientific">Dissostichus eleginoides</name>
    <name type="common">Patagonian toothfish</name>
    <name type="synonym">Dissostichus amissus</name>
    <dbReference type="NCBI Taxonomy" id="100907"/>
    <lineage>
        <taxon>Eukaryota</taxon>
        <taxon>Metazoa</taxon>
        <taxon>Chordata</taxon>
        <taxon>Craniata</taxon>
        <taxon>Vertebrata</taxon>
        <taxon>Euteleostomi</taxon>
        <taxon>Actinopterygii</taxon>
        <taxon>Neopterygii</taxon>
        <taxon>Teleostei</taxon>
        <taxon>Neoteleostei</taxon>
        <taxon>Acanthomorphata</taxon>
        <taxon>Eupercaria</taxon>
        <taxon>Perciformes</taxon>
        <taxon>Notothenioidei</taxon>
        <taxon>Nototheniidae</taxon>
        <taxon>Dissostichus</taxon>
    </lineage>
</organism>
<evidence type="ECO:0000313" key="3">
    <source>
        <dbReference type="Proteomes" id="UP001228049"/>
    </source>
</evidence>
<keyword evidence="3" id="KW-1185">Reference proteome</keyword>
<reference evidence="2" key="1">
    <citation type="submission" date="2023-04" db="EMBL/GenBank/DDBJ databases">
        <title>Chromosome-level genome of Chaenocephalus aceratus.</title>
        <authorList>
            <person name="Park H."/>
        </authorList>
    </citation>
    <scope>NUCLEOTIDE SEQUENCE</scope>
    <source>
        <strain evidence="2">DE</strain>
        <tissue evidence="2">Muscle</tissue>
    </source>
</reference>
<evidence type="ECO:0000256" key="1">
    <source>
        <dbReference type="SAM" id="MobiDB-lite"/>
    </source>
</evidence>
<dbReference type="AlphaFoldDB" id="A0AAD9CPR1"/>
<dbReference type="GO" id="GO:0003677">
    <property type="term" value="F:DNA binding"/>
    <property type="evidence" value="ECO:0007669"/>
    <property type="project" value="UniProtKB-KW"/>
</dbReference>
<feature type="region of interest" description="Disordered" evidence="1">
    <location>
        <begin position="1"/>
        <end position="94"/>
    </location>
</feature>
<dbReference type="Proteomes" id="UP001228049">
    <property type="component" value="Unassembled WGS sequence"/>
</dbReference>
<keyword evidence="2" id="KW-0238">DNA-binding</keyword>
<gene>
    <name evidence="2" type="ORF">KUDE01_008474</name>
</gene>